<keyword evidence="5" id="KW-0677">Repeat</keyword>
<dbReference type="HOGENOM" id="CLU_006480_3_0_1"/>
<dbReference type="AlphaFoldDB" id="U3K3F4"/>
<evidence type="ECO:0000256" key="13">
    <source>
        <dbReference type="SAM" id="Phobius"/>
    </source>
</evidence>
<keyword evidence="6 12" id="KW-0106">Calcium</keyword>
<feature type="domain" description="Cadherin" evidence="15">
    <location>
        <begin position="71"/>
        <end position="133"/>
    </location>
</feature>
<dbReference type="FunFam" id="2.60.40.60:FF:000004">
    <property type="entry name" value="Protocadherin 1 gamma 2"/>
    <property type="match status" value="1"/>
</dbReference>
<dbReference type="GO" id="GO:0005886">
    <property type="term" value="C:plasma membrane"/>
    <property type="evidence" value="ECO:0007669"/>
    <property type="project" value="UniProtKB-SubCell"/>
</dbReference>
<dbReference type="SUPFAM" id="SSF49313">
    <property type="entry name" value="Cadherin-like"/>
    <property type="match status" value="6"/>
</dbReference>
<keyword evidence="3 13" id="KW-0812">Transmembrane</keyword>
<evidence type="ECO:0000256" key="3">
    <source>
        <dbReference type="ARBA" id="ARBA00022692"/>
    </source>
</evidence>
<feature type="transmembrane region" description="Helical" evidence="13">
    <location>
        <begin position="688"/>
        <end position="711"/>
    </location>
</feature>
<feature type="signal peptide" evidence="14">
    <location>
        <begin position="1"/>
        <end position="28"/>
    </location>
</feature>
<dbReference type="Pfam" id="PF08266">
    <property type="entry name" value="Cadherin_2"/>
    <property type="match status" value="1"/>
</dbReference>
<dbReference type="Ensembl" id="ENSFALT00000009598.2">
    <property type="protein sequence ID" value="ENSFALP00000009558.2"/>
    <property type="gene ID" value="ENSFALG00000009160.2"/>
</dbReference>
<dbReference type="SMART" id="SM00112">
    <property type="entry name" value="CA"/>
    <property type="match status" value="6"/>
</dbReference>
<organism evidence="16 17">
    <name type="scientific">Ficedula albicollis</name>
    <name type="common">Collared flycatcher</name>
    <name type="synonym">Muscicapa albicollis</name>
    <dbReference type="NCBI Taxonomy" id="59894"/>
    <lineage>
        <taxon>Eukaryota</taxon>
        <taxon>Metazoa</taxon>
        <taxon>Chordata</taxon>
        <taxon>Craniata</taxon>
        <taxon>Vertebrata</taxon>
        <taxon>Euteleostomi</taxon>
        <taxon>Archelosauria</taxon>
        <taxon>Archosauria</taxon>
        <taxon>Dinosauria</taxon>
        <taxon>Saurischia</taxon>
        <taxon>Theropoda</taxon>
        <taxon>Coelurosauria</taxon>
        <taxon>Aves</taxon>
        <taxon>Neognathae</taxon>
        <taxon>Neoaves</taxon>
        <taxon>Telluraves</taxon>
        <taxon>Australaves</taxon>
        <taxon>Passeriformes</taxon>
        <taxon>Muscicapidae</taxon>
        <taxon>Ficedula</taxon>
    </lineage>
</organism>
<dbReference type="InterPro" id="IPR020894">
    <property type="entry name" value="Cadherin_CS"/>
</dbReference>
<dbReference type="FunFam" id="2.60.40.60:FF:000018">
    <property type="entry name" value="Protocadherin gamma c3"/>
    <property type="match status" value="1"/>
</dbReference>
<feature type="chain" id="PRO_5032955802" description="Protocadherin gamma-C3" evidence="14">
    <location>
        <begin position="29"/>
        <end position="823"/>
    </location>
</feature>
<dbReference type="Pfam" id="PF16492">
    <property type="entry name" value="Cadherin_C_2"/>
    <property type="match status" value="1"/>
</dbReference>
<evidence type="ECO:0000256" key="7">
    <source>
        <dbReference type="ARBA" id="ARBA00022889"/>
    </source>
</evidence>
<keyword evidence="17" id="KW-1185">Reference proteome</keyword>
<evidence type="ECO:0000256" key="5">
    <source>
        <dbReference type="ARBA" id="ARBA00022737"/>
    </source>
</evidence>
<dbReference type="FunFam" id="2.60.40.60:FF:000002">
    <property type="entry name" value="Protocadherin alpha 2"/>
    <property type="match status" value="1"/>
</dbReference>
<keyword evidence="2" id="KW-1003">Cell membrane</keyword>
<feature type="domain" description="Cadherin" evidence="15">
    <location>
        <begin position="453"/>
        <end position="559"/>
    </location>
</feature>
<evidence type="ECO:0000256" key="1">
    <source>
        <dbReference type="ARBA" id="ARBA00004251"/>
    </source>
</evidence>
<evidence type="ECO:0000313" key="16">
    <source>
        <dbReference type="Ensembl" id="ENSFALP00000009558.2"/>
    </source>
</evidence>
<feature type="domain" description="Cadherin" evidence="15">
    <location>
        <begin position="243"/>
        <end position="347"/>
    </location>
</feature>
<evidence type="ECO:0000256" key="11">
    <source>
        <dbReference type="ARBA" id="ARBA00074462"/>
    </source>
</evidence>
<protein>
    <recommendedName>
        <fullName evidence="11">Protocadherin gamma-C3</fullName>
    </recommendedName>
</protein>
<dbReference type="InterPro" id="IPR002126">
    <property type="entry name" value="Cadherin-like_dom"/>
</dbReference>
<evidence type="ECO:0000256" key="8">
    <source>
        <dbReference type="ARBA" id="ARBA00022989"/>
    </source>
</evidence>
<sequence length="823" mass="89627">MVRGRRSGDTKRQVILFILCICVSQSGAETLRYSLPEEMERDSFVANIAKDLGVPLSQLAARKARVVSGGNEQLFRLNQNTGILTARESLDREEICPQSDTCTLVFKIFFENPLQLIRGEVEVRDVNDNSPVFPEKEMVLEILETASPGSRFPLESAQDKDVGINGLQNYSLEPNPHFSLAIGTAKDGVKYLELVLQSQLDREEKGELNLLLTATDGGSPPRSGTAQVRIVVLDANDNIPVFERETYEVRLAENSPLEQLVVRVTAADPDEGSNGEVRYAFTQTPERSRQLFQLNPTTGEIRVAGKLDFEEAKSHKMVVKATDGAGLSAHCKVQVEVLDVNDNAPEIALTSLTASIAEDAPPRTVVALFSVRDRDSGDNGRTECSIDGDLPFSLTPTFDNYYELRTSAALDRERTAEYNITITATDWGTKRLSSQEIIFVQISDVNDNAPTFTQEVYTMSVAENNSPMLRIGSVKATDDDTGENARVNYALVRQEGKEQPEISVNAENGDVYILRPLDYEKVRAFEVTVRAADGGSPPLSAQAVLRVLVRDENDNAPVLLHPPPDSSAAGELVPRWAPSGYLVAKVVAVDADAGQNAWLSYELAKATEPALFRVGLHSGEVRTARAVTERDAARQKLIVLVRDRGQPPRSATATLAVALVDDFSDAFHQLGHDPAGGQLPQVAEEEMLTTYLIASLCCVSSLFVLSVLVLTANTFCKTRVRADLPPASPSCYGDGDFASSGMGVGSTGTLSPAYRYEMCLTSGSGRSEFQFLRPLFPCFPAGLPPGPGEHIGQKSVIRLSHLLVWDSVGTPWRVSEDTSSTSQ</sequence>
<keyword evidence="10" id="KW-0325">Glycoprotein</keyword>
<evidence type="ECO:0000259" key="15">
    <source>
        <dbReference type="PROSITE" id="PS50268"/>
    </source>
</evidence>
<dbReference type="InterPro" id="IPR015919">
    <property type="entry name" value="Cadherin-like_sf"/>
</dbReference>
<dbReference type="Gene3D" id="2.60.40.60">
    <property type="entry name" value="Cadherins"/>
    <property type="match status" value="6"/>
</dbReference>
<feature type="domain" description="Cadherin" evidence="15">
    <location>
        <begin position="134"/>
        <end position="242"/>
    </location>
</feature>
<comment type="subcellular location">
    <subcellularLocation>
        <location evidence="1">Cell membrane</location>
        <topology evidence="1">Single-pass type I membrane protein</topology>
    </subcellularLocation>
</comment>
<evidence type="ECO:0000256" key="6">
    <source>
        <dbReference type="ARBA" id="ARBA00022837"/>
    </source>
</evidence>
<keyword evidence="7" id="KW-0130">Cell adhesion</keyword>
<dbReference type="GeneTree" id="ENSGT00940000161193"/>
<dbReference type="GO" id="GO:0007156">
    <property type="term" value="P:homophilic cell adhesion via plasma membrane adhesion molecules"/>
    <property type="evidence" value="ECO:0007669"/>
    <property type="project" value="InterPro"/>
</dbReference>
<dbReference type="FunFam" id="2.60.40.60:FF:000006">
    <property type="entry name" value="Protocadherin alpha 2"/>
    <property type="match status" value="1"/>
</dbReference>
<evidence type="ECO:0000256" key="10">
    <source>
        <dbReference type="ARBA" id="ARBA00023180"/>
    </source>
</evidence>
<dbReference type="FunFam" id="2.60.40.60:FF:000001">
    <property type="entry name" value="Protocadherin alpha 2"/>
    <property type="match status" value="1"/>
</dbReference>
<dbReference type="InterPro" id="IPR050174">
    <property type="entry name" value="Protocadherin/Cadherin-CA"/>
</dbReference>
<reference evidence="16" key="2">
    <citation type="submission" date="2025-09" db="UniProtKB">
        <authorList>
            <consortium name="Ensembl"/>
        </authorList>
    </citation>
    <scope>IDENTIFICATION</scope>
</reference>
<keyword evidence="8 13" id="KW-1133">Transmembrane helix</keyword>
<evidence type="ECO:0000256" key="4">
    <source>
        <dbReference type="ARBA" id="ARBA00022729"/>
    </source>
</evidence>
<dbReference type="InterPro" id="IPR032455">
    <property type="entry name" value="Cadherin_C"/>
</dbReference>
<dbReference type="Pfam" id="PF00028">
    <property type="entry name" value="Cadherin"/>
    <property type="match status" value="5"/>
</dbReference>
<dbReference type="PRINTS" id="PR00205">
    <property type="entry name" value="CADHERIN"/>
</dbReference>
<dbReference type="PROSITE" id="PS50268">
    <property type="entry name" value="CADHERIN_2"/>
    <property type="match status" value="6"/>
</dbReference>
<evidence type="ECO:0000256" key="12">
    <source>
        <dbReference type="PROSITE-ProRule" id="PRU00043"/>
    </source>
</evidence>
<keyword evidence="9 13" id="KW-0472">Membrane</keyword>
<evidence type="ECO:0000256" key="9">
    <source>
        <dbReference type="ARBA" id="ARBA00023136"/>
    </source>
</evidence>
<accession>U3K3F4</accession>
<evidence type="ECO:0000256" key="2">
    <source>
        <dbReference type="ARBA" id="ARBA00022475"/>
    </source>
</evidence>
<keyword evidence="4 14" id="KW-0732">Signal</keyword>
<gene>
    <name evidence="16" type="primary">LOC107604372</name>
</gene>
<name>U3K3F4_FICAL</name>
<dbReference type="eggNOG" id="KOG3594">
    <property type="taxonomic scope" value="Eukaryota"/>
</dbReference>
<dbReference type="PANTHER" id="PTHR24028">
    <property type="entry name" value="CADHERIN-87A"/>
    <property type="match status" value="1"/>
</dbReference>
<dbReference type="FunFam" id="2.60.40.60:FF:000185">
    <property type="entry name" value="Protocadherin 2 alpha c"/>
    <property type="match status" value="1"/>
</dbReference>
<dbReference type="PROSITE" id="PS00232">
    <property type="entry name" value="CADHERIN_1"/>
    <property type="match status" value="4"/>
</dbReference>
<reference evidence="16" key="1">
    <citation type="submission" date="2025-08" db="UniProtKB">
        <authorList>
            <consortium name="Ensembl"/>
        </authorList>
    </citation>
    <scope>IDENTIFICATION</scope>
</reference>
<dbReference type="GO" id="GO:0005509">
    <property type="term" value="F:calcium ion binding"/>
    <property type="evidence" value="ECO:0007669"/>
    <property type="project" value="UniProtKB-UniRule"/>
</dbReference>
<feature type="domain" description="Cadherin" evidence="15">
    <location>
        <begin position="348"/>
        <end position="452"/>
    </location>
</feature>
<evidence type="ECO:0000256" key="14">
    <source>
        <dbReference type="SAM" id="SignalP"/>
    </source>
</evidence>
<feature type="domain" description="Cadherin" evidence="15">
    <location>
        <begin position="573"/>
        <end position="682"/>
    </location>
</feature>
<dbReference type="InterPro" id="IPR013164">
    <property type="entry name" value="Cadherin_N"/>
</dbReference>
<dbReference type="CDD" id="cd11304">
    <property type="entry name" value="Cadherin_repeat"/>
    <property type="match status" value="5"/>
</dbReference>
<dbReference type="PANTHER" id="PTHR24028:SF329">
    <property type="entry name" value="CADHERIN DOMAIN-CONTAINING PROTEIN"/>
    <property type="match status" value="1"/>
</dbReference>
<proteinExistence type="predicted"/>
<dbReference type="Proteomes" id="UP000016665">
    <property type="component" value="Unplaced"/>
</dbReference>
<evidence type="ECO:0000313" key="17">
    <source>
        <dbReference type="Proteomes" id="UP000016665"/>
    </source>
</evidence>